<dbReference type="Ensembl" id="ENSCSAVT00000005729.1">
    <property type="protein sequence ID" value="ENSCSAVP00000005654.1"/>
    <property type="gene ID" value="ENSCSAVG00000003369.1"/>
</dbReference>
<reference evidence="2" key="2">
    <citation type="submission" date="2025-08" db="UniProtKB">
        <authorList>
            <consortium name="Ensembl"/>
        </authorList>
    </citation>
    <scope>IDENTIFICATION</scope>
</reference>
<sequence>MRSGSRSGGLDIQERTSVQSAAERLSKGGTPRQHRVSDAGVIVVRRRFVGFDRRLVIGRHGHGVLSGGCAIGCGRKERAIGGDGSLHVKRGGGVEAVSFHKISTFTTGSLTSFFFLLNFEKFSFIVLVGVGRLNSTQPLV</sequence>
<organism evidence="2 3">
    <name type="scientific">Ciona savignyi</name>
    <name type="common">Pacific transparent sea squirt</name>
    <dbReference type="NCBI Taxonomy" id="51511"/>
    <lineage>
        <taxon>Eukaryota</taxon>
        <taxon>Metazoa</taxon>
        <taxon>Chordata</taxon>
        <taxon>Tunicata</taxon>
        <taxon>Ascidiacea</taxon>
        <taxon>Phlebobranchia</taxon>
        <taxon>Cionidae</taxon>
        <taxon>Ciona</taxon>
    </lineage>
</organism>
<evidence type="ECO:0000313" key="2">
    <source>
        <dbReference type="Ensembl" id="ENSCSAVP00000005654.1"/>
    </source>
</evidence>
<feature type="region of interest" description="Disordered" evidence="1">
    <location>
        <begin position="1"/>
        <end position="33"/>
    </location>
</feature>
<keyword evidence="3" id="KW-1185">Reference proteome</keyword>
<dbReference type="AlphaFoldDB" id="H2YK05"/>
<reference evidence="3" key="1">
    <citation type="submission" date="2003-08" db="EMBL/GenBank/DDBJ databases">
        <authorList>
            <person name="Birren B."/>
            <person name="Nusbaum C."/>
            <person name="Abebe A."/>
            <person name="Abouelleil A."/>
            <person name="Adekoya E."/>
            <person name="Ait-zahra M."/>
            <person name="Allen N."/>
            <person name="Allen T."/>
            <person name="An P."/>
            <person name="Anderson M."/>
            <person name="Anderson S."/>
            <person name="Arachchi H."/>
            <person name="Armbruster J."/>
            <person name="Bachantsang P."/>
            <person name="Baldwin J."/>
            <person name="Barry A."/>
            <person name="Bayul T."/>
            <person name="Blitshsteyn B."/>
            <person name="Bloom T."/>
            <person name="Blye J."/>
            <person name="Boguslavskiy L."/>
            <person name="Borowsky M."/>
            <person name="Boukhgalter B."/>
            <person name="Brunache A."/>
            <person name="Butler J."/>
            <person name="Calixte N."/>
            <person name="Calvo S."/>
            <person name="Camarata J."/>
            <person name="Campo K."/>
            <person name="Chang J."/>
            <person name="Cheshatsang Y."/>
            <person name="Citroen M."/>
            <person name="Collymore A."/>
            <person name="Considine T."/>
            <person name="Cook A."/>
            <person name="Cooke P."/>
            <person name="Corum B."/>
            <person name="Cuomo C."/>
            <person name="David R."/>
            <person name="Dawoe T."/>
            <person name="Degray S."/>
            <person name="Dodge S."/>
            <person name="Dooley K."/>
            <person name="Dorje P."/>
            <person name="Dorjee K."/>
            <person name="Dorris L."/>
            <person name="Duffey N."/>
            <person name="Dupes A."/>
            <person name="Elkins T."/>
            <person name="Engels R."/>
            <person name="Erickson J."/>
            <person name="Farina A."/>
            <person name="Faro S."/>
            <person name="Ferreira P."/>
            <person name="Fischer H."/>
            <person name="Fitzgerald M."/>
            <person name="Foley K."/>
            <person name="Gage D."/>
            <person name="Galagan J."/>
            <person name="Gearin G."/>
            <person name="Gnerre S."/>
            <person name="Gnirke A."/>
            <person name="Goyette A."/>
            <person name="Graham J."/>
            <person name="Grandbois E."/>
            <person name="Gyaltsen K."/>
            <person name="Hafez N."/>
            <person name="Hagopian D."/>
            <person name="Hagos B."/>
            <person name="Hall J."/>
            <person name="Hatcher B."/>
            <person name="Heller A."/>
            <person name="Higgins H."/>
            <person name="Honan T."/>
            <person name="Horn A."/>
            <person name="Houde N."/>
            <person name="Hughes L."/>
            <person name="Hulme W."/>
            <person name="Husby E."/>
            <person name="Iliev I."/>
            <person name="Jaffe D."/>
            <person name="Jones C."/>
            <person name="Kamal M."/>
            <person name="Kamat A."/>
            <person name="Kamvysselis M."/>
            <person name="Karlsson E."/>
            <person name="Kells C."/>
            <person name="Kieu A."/>
            <person name="Kisner P."/>
            <person name="Kodira C."/>
            <person name="Kulbokas E."/>
            <person name="Labutti K."/>
            <person name="Lama D."/>
            <person name="Landers T."/>
            <person name="Leger J."/>
            <person name="Levine S."/>
            <person name="Lewis D."/>
            <person name="Lewis T."/>
            <person name="Lindblad-toh K."/>
            <person name="Liu X."/>
            <person name="Lokyitsang T."/>
            <person name="Lokyitsang Y."/>
            <person name="Lucien O."/>
            <person name="Lui A."/>
            <person name="Ma L.J."/>
            <person name="Mabbitt R."/>
            <person name="Macdonald J."/>
            <person name="Maclean C."/>
            <person name="Major J."/>
            <person name="Manning J."/>
            <person name="Marabella R."/>
            <person name="Maru K."/>
            <person name="Matthews C."/>
            <person name="Mauceli E."/>
            <person name="Mccarthy M."/>
            <person name="Mcdonough S."/>
            <person name="Mcghee T."/>
            <person name="Meldrim J."/>
            <person name="Meneus L."/>
            <person name="Mesirov J."/>
            <person name="Mihalev A."/>
            <person name="Mihova T."/>
            <person name="Mikkelsen T."/>
            <person name="Mlenga V."/>
            <person name="Moru K."/>
            <person name="Mozes J."/>
            <person name="Mulrain L."/>
            <person name="Munson G."/>
            <person name="Naylor J."/>
            <person name="Newes C."/>
            <person name="Nguyen C."/>
            <person name="Nguyen N."/>
            <person name="Nguyen T."/>
            <person name="Nicol R."/>
            <person name="Nielsen C."/>
            <person name="Nizzari M."/>
            <person name="Norbu C."/>
            <person name="Norbu N."/>
            <person name="O'donnell P."/>
            <person name="Okoawo O."/>
            <person name="O'leary S."/>
            <person name="Omotosho B."/>
            <person name="O'neill K."/>
            <person name="Osman S."/>
            <person name="Parker S."/>
            <person name="Perrin D."/>
            <person name="Phunkhang P."/>
            <person name="Piqani B."/>
            <person name="Purcell S."/>
            <person name="Rachupka T."/>
            <person name="Ramasamy U."/>
            <person name="Rameau R."/>
            <person name="Ray V."/>
            <person name="Raymond C."/>
            <person name="Retta R."/>
            <person name="Richardson S."/>
            <person name="Rise C."/>
            <person name="Rodriguez J."/>
            <person name="Rogers J."/>
            <person name="Rogov P."/>
            <person name="Rutman M."/>
            <person name="Schupbach R."/>
            <person name="Seaman C."/>
            <person name="Settipalli S."/>
            <person name="Sharpe T."/>
            <person name="Sheridan J."/>
            <person name="Sherpa N."/>
            <person name="Shi J."/>
            <person name="Smirnov S."/>
            <person name="Smith C."/>
            <person name="Sougnez C."/>
            <person name="Spencer B."/>
            <person name="Stalker J."/>
            <person name="Stange-thomann N."/>
            <person name="Stavropoulos S."/>
            <person name="Stetson K."/>
            <person name="Stone C."/>
            <person name="Stone S."/>
            <person name="Stubbs M."/>
            <person name="Talamas J."/>
            <person name="Tchuinga P."/>
            <person name="Tenzing P."/>
            <person name="Tesfaye S."/>
            <person name="Theodore J."/>
            <person name="Thoulutsang Y."/>
            <person name="Topham K."/>
            <person name="Towey S."/>
            <person name="Tsamla T."/>
            <person name="Tsomo N."/>
            <person name="Vallee D."/>
            <person name="Vassiliev H."/>
            <person name="Venkataraman V."/>
            <person name="Vinson J."/>
            <person name="Vo A."/>
            <person name="Wade C."/>
            <person name="Wang S."/>
            <person name="Wangchuk T."/>
            <person name="Wangdi T."/>
            <person name="Whittaker C."/>
            <person name="Wilkinson J."/>
            <person name="Wu Y."/>
            <person name="Wyman D."/>
            <person name="Yadav S."/>
            <person name="Yang S."/>
            <person name="Yang X."/>
            <person name="Yeager S."/>
            <person name="Yee E."/>
            <person name="Young G."/>
            <person name="Zainoun J."/>
            <person name="Zembeck L."/>
            <person name="Zimmer A."/>
            <person name="Zody M."/>
            <person name="Lander E."/>
        </authorList>
    </citation>
    <scope>NUCLEOTIDE SEQUENCE [LARGE SCALE GENOMIC DNA]</scope>
</reference>
<evidence type="ECO:0000256" key="1">
    <source>
        <dbReference type="SAM" id="MobiDB-lite"/>
    </source>
</evidence>
<dbReference type="HOGENOM" id="CLU_1834458_0_0_1"/>
<reference evidence="2" key="3">
    <citation type="submission" date="2025-09" db="UniProtKB">
        <authorList>
            <consortium name="Ensembl"/>
        </authorList>
    </citation>
    <scope>IDENTIFICATION</scope>
</reference>
<dbReference type="Proteomes" id="UP000007875">
    <property type="component" value="Unassembled WGS sequence"/>
</dbReference>
<protein>
    <submittedName>
        <fullName evidence="2">Uncharacterized protein</fullName>
    </submittedName>
</protein>
<accession>H2YK05</accession>
<proteinExistence type="predicted"/>
<dbReference type="InParanoid" id="H2YK05"/>
<evidence type="ECO:0000313" key="3">
    <source>
        <dbReference type="Proteomes" id="UP000007875"/>
    </source>
</evidence>
<name>H2YK05_CIOSA</name>